<dbReference type="Gramene" id="KCW65871">
    <property type="protein sequence ID" value="KCW65871"/>
    <property type="gene ID" value="EUGRSUZ_G03206"/>
</dbReference>
<keyword evidence="3" id="KW-0539">Nucleus</keyword>
<sequence>MASLGFRYPQFSEDLVWLPDWLQQNQSEFPAEQPYENAALFRENVGEERWSGLSSEDEGGYAGCRLFLSGEDGSPFLSGGEDGSPGSYAQSPGKVLHFHLRFSYNSGSQSQCMKSQESNASLAGIQSSKSTQIQRVENASQPVEKVRGSVHGENLRRHLKDADLDAAVELSIAASEAMAIHELVENDSALKSLPAAAVVEVALWVKEARLKGSEEVSNSVIKRTEEDIDLDDIAMLDAFKDVGLSFIDCNERGMSDFDISQVKETPSSQIHCENGSQREETRIDFNKMNAQEVSVLDKQPESDSLLEYSQYECRKSTFGDKDQGSPTFDVASHVDTMLHQSALKESFVLTVEKVGSGMVENALCERQEESFVNISQCTGNTGEYRQVYLTEERFQSRWLGGWSAKDLEPPVELKEKSMRTRSIAKFFVHETSFLSESADIAPDENSVVQIGISTQEASQLKMACEGSCDKDNEGISFSQEIVKSSSLSSADPLCSFVPCSISAENDGLHHEPSQNCIDIDGEKFNDPDSELGLATKDAAALQVHLPGKRKLPLISDDRNWRHNMDSQQLAGDFFRKSNVKRVTLPLNAANIRQCKKTRIPGRKRVSFSSEIDFQLEQPLIFHNMGFLLTGFSTSKEKEIEKLIQKHGGEVLLDIPPVNLRRKGSSKVLSKQRTFVISPRKLKTAKFLYGCAIRAFVLKVTWITESISAGSLMLPDKYMIISNQADAMFIHIGKSLPPSNSRSIFGQVGIMLHGKKSFCNKFSEVIKHGGGAAYRTLQRLVHSLHNGKVSMGIIVTEYESRPSRHLRQCALERKIPIMTMSWIIESLYAGKLLSVLEQNQT</sequence>
<dbReference type="Gramene" id="KCW65868">
    <property type="protein sequence ID" value="KCW65868"/>
    <property type="gene ID" value="EUGRSUZ_G03206"/>
</dbReference>
<keyword evidence="2" id="KW-0227">DNA damage</keyword>
<organism evidence="5">
    <name type="scientific">Eucalyptus grandis</name>
    <name type="common">Flooded gum</name>
    <dbReference type="NCBI Taxonomy" id="71139"/>
    <lineage>
        <taxon>Eukaryota</taxon>
        <taxon>Viridiplantae</taxon>
        <taxon>Streptophyta</taxon>
        <taxon>Embryophyta</taxon>
        <taxon>Tracheophyta</taxon>
        <taxon>Spermatophyta</taxon>
        <taxon>Magnoliopsida</taxon>
        <taxon>eudicotyledons</taxon>
        <taxon>Gunneridae</taxon>
        <taxon>Pentapetalae</taxon>
        <taxon>rosids</taxon>
        <taxon>malvids</taxon>
        <taxon>Myrtales</taxon>
        <taxon>Myrtaceae</taxon>
        <taxon>Myrtoideae</taxon>
        <taxon>Eucalypteae</taxon>
        <taxon>Eucalyptus</taxon>
    </lineage>
</organism>
<dbReference type="OMA" id="CVNCAFI"/>
<dbReference type="PROSITE" id="PS50172">
    <property type="entry name" value="BRCT"/>
    <property type="match status" value="2"/>
</dbReference>
<protein>
    <recommendedName>
        <fullName evidence="4">BRCT domain-containing protein</fullName>
    </recommendedName>
</protein>
<dbReference type="GO" id="GO:0045944">
    <property type="term" value="P:positive regulation of transcription by RNA polymerase II"/>
    <property type="evidence" value="ECO:0000318"/>
    <property type="project" value="GO_Central"/>
</dbReference>
<dbReference type="eggNOG" id="ENOG502RDA7">
    <property type="taxonomic scope" value="Eukaryota"/>
</dbReference>
<accession>A0A059BIJ8</accession>
<dbReference type="PANTHER" id="PTHR15321">
    <property type="entry name" value="TUMOR SUPPRESSOR P53-BINDING PROTEIN 1"/>
    <property type="match status" value="1"/>
</dbReference>
<evidence type="ECO:0000256" key="1">
    <source>
        <dbReference type="ARBA" id="ARBA00004123"/>
    </source>
</evidence>
<dbReference type="SUPFAM" id="SSF52113">
    <property type="entry name" value="BRCT domain"/>
    <property type="match status" value="2"/>
</dbReference>
<dbReference type="GO" id="GO:0005634">
    <property type="term" value="C:nucleus"/>
    <property type="evidence" value="ECO:0000318"/>
    <property type="project" value="GO_Central"/>
</dbReference>
<dbReference type="Gramene" id="KCW65869">
    <property type="protein sequence ID" value="KCW65869"/>
    <property type="gene ID" value="EUGRSUZ_G03206"/>
</dbReference>
<dbReference type="EMBL" id="KK198759">
    <property type="protein sequence ID" value="KCW65871.1"/>
    <property type="molecule type" value="Genomic_DNA"/>
</dbReference>
<dbReference type="Pfam" id="PF18428">
    <property type="entry name" value="BRCT_3"/>
    <property type="match status" value="1"/>
</dbReference>
<dbReference type="InterPro" id="IPR047252">
    <property type="entry name" value="TP53BP1-like"/>
</dbReference>
<feature type="domain" description="BRCT" evidence="4">
    <location>
        <begin position="739"/>
        <end position="832"/>
    </location>
</feature>
<dbReference type="EMBL" id="KK198759">
    <property type="protein sequence ID" value="KCW65870.1"/>
    <property type="molecule type" value="Genomic_DNA"/>
</dbReference>
<dbReference type="STRING" id="71139.A0A059BIJ8"/>
<proteinExistence type="predicted"/>
<evidence type="ECO:0000259" key="4">
    <source>
        <dbReference type="PROSITE" id="PS50172"/>
    </source>
</evidence>
<dbReference type="Pfam" id="PF00533">
    <property type="entry name" value="BRCT"/>
    <property type="match status" value="1"/>
</dbReference>
<dbReference type="AlphaFoldDB" id="A0A059BIJ8"/>
<dbReference type="CDD" id="cd17745">
    <property type="entry name" value="BRCT_p53bp1_rpt1"/>
    <property type="match status" value="1"/>
</dbReference>
<name>A0A059BIJ8_EUCGR</name>
<dbReference type="PANTHER" id="PTHR15321:SF3">
    <property type="entry name" value="TP53-BINDING PROTEIN 1"/>
    <property type="match status" value="1"/>
</dbReference>
<evidence type="ECO:0000256" key="2">
    <source>
        <dbReference type="ARBA" id="ARBA00022763"/>
    </source>
</evidence>
<comment type="subcellular location">
    <subcellularLocation>
        <location evidence="1">Nucleus</location>
    </subcellularLocation>
</comment>
<dbReference type="Gene3D" id="3.40.50.10190">
    <property type="entry name" value="BRCT domain"/>
    <property type="match status" value="2"/>
</dbReference>
<dbReference type="Gramene" id="KCW65870">
    <property type="protein sequence ID" value="KCW65870"/>
    <property type="gene ID" value="EUGRSUZ_G03206"/>
</dbReference>
<dbReference type="InterPro" id="IPR036420">
    <property type="entry name" value="BRCT_dom_sf"/>
</dbReference>
<evidence type="ECO:0000313" key="5">
    <source>
        <dbReference type="EMBL" id="KCW65869.1"/>
    </source>
</evidence>
<dbReference type="EMBL" id="KK198759">
    <property type="protein sequence ID" value="KCW65868.1"/>
    <property type="molecule type" value="Genomic_DNA"/>
</dbReference>
<dbReference type="GO" id="GO:0000077">
    <property type="term" value="P:DNA damage checkpoint signaling"/>
    <property type="evidence" value="ECO:0000318"/>
    <property type="project" value="GO_Central"/>
</dbReference>
<evidence type="ECO:0000256" key="3">
    <source>
        <dbReference type="ARBA" id="ARBA00023242"/>
    </source>
</evidence>
<dbReference type="SMART" id="SM00292">
    <property type="entry name" value="BRCT"/>
    <property type="match status" value="2"/>
</dbReference>
<reference evidence="5" key="1">
    <citation type="submission" date="2013-07" db="EMBL/GenBank/DDBJ databases">
        <title>The genome of Eucalyptus grandis.</title>
        <authorList>
            <person name="Schmutz J."/>
            <person name="Hayes R."/>
            <person name="Myburg A."/>
            <person name="Tuskan G."/>
            <person name="Grattapaglia D."/>
            <person name="Rokhsar D.S."/>
        </authorList>
    </citation>
    <scope>NUCLEOTIDE SEQUENCE</scope>
    <source>
        <tissue evidence="5">Leaf extractions</tissue>
    </source>
</reference>
<feature type="domain" description="BRCT" evidence="4">
    <location>
        <begin position="616"/>
        <end position="719"/>
    </location>
</feature>
<dbReference type="GO" id="GO:0042393">
    <property type="term" value="F:histone binding"/>
    <property type="evidence" value="ECO:0000318"/>
    <property type="project" value="GO_Central"/>
</dbReference>
<dbReference type="EMBL" id="KK198759">
    <property type="protein sequence ID" value="KCW65869.1"/>
    <property type="molecule type" value="Genomic_DNA"/>
</dbReference>
<dbReference type="InterPro" id="IPR001357">
    <property type="entry name" value="BRCT_dom"/>
</dbReference>
<gene>
    <name evidence="5" type="ORF">EUGRSUZ_G03206</name>
</gene>
<dbReference type="InterPro" id="IPR047249">
    <property type="entry name" value="BRCT_p53bp1-like_rpt1"/>
</dbReference>